<gene>
    <name evidence="2" type="ORF">GCM10009107_59140</name>
</gene>
<dbReference type="Gene3D" id="1.25.40.10">
    <property type="entry name" value="Tetratricopeptide repeat domain"/>
    <property type="match status" value="1"/>
</dbReference>
<evidence type="ECO:0008006" key="4">
    <source>
        <dbReference type="Google" id="ProtNLM"/>
    </source>
</evidence>
<sequence>MSTWKSARLAAALLLSCHALLQAAPFVPANDATVVESLPTRVGGQAERRAERAQRAALREAPASLPLALNIARQAIERSRRSGDPRELGQAQAALATWWALPAPPAPVRLLRATILQRNHQFATALQDLAALLADRNTPLPLQAQAELTRAAVLQVTGDWAAARIGYEQLAGPRYAALGRAVSEPALAALAELDSLQGQQHRASAALSRLLQAGPDDAWLWLLRAEMAQRQGDASAGKHFKQALALNDDVYTRAAYADWLLDHGQAAQVVQLLDGQEASDTLLLRLALAWRALNDPRADGAVRDLGERYAAAALRGDPSHAREQARWALDLMRQPAQALEQAQLNWSHQKEPADAWLLVRTAQAAGQPQAMAPVLAFAKAQGWQDATLARLSRTVGAGA</sequence>
<reference evidence="2 3" key="1">
    <citation type="journal article" date="2019" name="Int. J. Syst. Evol. Microbiol.">
        <title>The Global Catalogue of Microorganisms (GCM) 10K type strain sequencing project: providing services to taxonomists for standard genome sequencing and annotation.</title>
        <authorList>
            <consortium name="The Broad Institute Genomics Platform"/>
            <consortium name="The Broad Institute Genome Sequencing Center for Infectious Disease"/>
            <person name="Wu L."/>
            <person name="Ma J."/>
        </authorList>
    </citation>
    <scope>NUCLEOTIDE SEQUENCE [LARGE SCALE GENOMIC DNA]</scope>
    <source>
        <strain evidence="2 3">JCM 15503</strain>
    </source>
</reference>
<name>A0ABN1KJP0_9BURK</name>
<dbReference type="InterPro" id="IPR011990">
    <property type="entry name" value="TPR-like_helical_dom_sf"/>
</dbReference>
<dbReference type="RefSeq" id="WP_231010168.1">
    <property type="nucleotide sequence ID" value="NZ_BAAAEW010000047.1"/>
</dbReference>
<protein>
    <recommendedName>
        <fullName evidence="4">Tetratricopeptide repeat protein</fullName>
    </recommendedName>
</protein>
<dbReference type="SUPFAM" id="SSF48452">
    <property type="entry name" value="TPR-like"/>
    <property type="match status" value="2"/>
</dbReference>
<feature type="signal peptide" evidence="1">
    <location>
        <begin position="1"/>
        <end position="23"/>
    </location>
</feature>
<dbReference type="Proteomes" id="UP001500279">
    <property type="component" value="Unassembled WGS sequence"/>
</dbReference>
<evidence type="ECO:0000313" key="3">
    <source>
        <dbReference type="Proteomes" id="UP001500279"/>
    </source>
</evidence>
<dbReference type="EMBL" id="BAAAEW010000047">
    <property type="protein sequence ID" value="GAA0768888.1"/>
    <property type="molecule type" value="Genomic_DNA"/>
</dbReference>
<proteinExistence type="predicted"/>
<evidence type="ECO:0000313" key="2">
    <source>
        <dbReference type="EMBL" id="GAA0768888.1"/>
    </source>
</evidence>
<feature type="chain" id="PRO_5046849923" description="Tetratricopeptide repeat protein" evidence="1">
    <location>
        <begin position="24"/>
        <end position="399"/>
    </location>
</feature>
<keyword evidence="3" id="KW-1185">Reference proteome</keyword>
<organism evidence="2 3">
    <name type="scientific">Ideonella azotifigens</name>
    <dbReference type="NCBI Taxonomy" id="513160"/>
    <lineage>
        <taxon>Bacteria</taxon>
        <taxon>Pseudomonadati</taxon>
        <taxon>Pseudomonadota</taxon>
        <taxon>Betaproteobacteria</taxon>
        <taxon>Burkholderiales</taxon>
        <taxon>Sphaerotilaceae</taxon>
        <taxon>Ideonella</taxon>
    </lineage>
</organism>
<accession>A0ABN1KJP0</accession>
<evidence type="ECO:0000256" key="1">
    <source>
        <dbReference type="SAM" id="SignalP"/>
    </source>
</evidence>
<keyword evidence="1" id="KW-0732">Signal</keyword>
<comment type="caution">
    <text evidence="2">The sequence shown here is derived from an EMBL/GenBank/DDBJ whole genome shotgun (WGS) entry which is preliminary data.</text>
</comment>